<evidence type="ECO:0000313" key="8">
    <source>
        <dbReference type="Proteomes" id="UP000284375"/>
    </source>
</evidence>
<dbReference type="InterPro" id="IPR050416">
    <property type="entry name" value="FAD-linked_Oxidoreductase"/>
</dbReference>
<evidence type="ECO:0000256" key="3">
    <source>
        <dbReference type="ARBA" id="ARBA00022827"/>
    </source>
</evidence>
<accession>A0A423VXU1</accession>
<evidence type="ECO:0000256" key="2">
    <source>
        <dbReference type="ARBA" id="ARBA00022630"/>
    </source>
</evidence>
<dbReference type="Proteomes" id="UP000284375">
    <property type="component" value="Unassembled WGS sequence"/>
</dbReference>
<dbReference type="Gene3D" id="3.40.462.20">
    <property type="match status" value="1"/>
</dbReference>
<dbReference type="InterPro" id="IPR016166">
    <property type="entry name" value="FAD-bd_PCMH"/>
</dbReference>
<dbReference type="GO" id="GO:0016491">
    <property type="term" value="F:oxidoreductase activity"/>
    <property type="evidence" value="ECO:0007669"/>
    <property type="project" value="UniProtKB-KW"/>
</dbReference>
<proteinExistence type="inferred from homology"/>
<comment type="caution">
    <text evidence="7">The sequence shown here is derived from an EMBL/GenBank/DDBJ whole genome shotgun (WGS) entry which is preliminary data.</text>
</comment>
<name>A0A423VXU1_CYTCH</name>
<dbReference type="EMBL" id="LJZO01000022">
    <property type="protein sequence ID" value="ROV95849.1"/>
    <property type="molecule type" value="Genomic_DNA"/>
</dbReference>
<dbReference type="STRING" id="252740.A0A423VXU1"/>
<evidence type="ECO:0000256" key="1">
    <source>
        <dbReference type="ARBA" id="ARBA00005466"/>
    </source>
</evidence>
<dbReference type="PROSITE" id="PS51387">
    <property type="entry name" value="FAD_PCMH"/>
    <property type="match status" value="1"/>
</dbReference>
<dbReference type="PANTHER" id="PTHR42973:SF34">
    <property type="entry name" value="FAD BINDING DOMAIN PROTEIN (AFU_ORTHOLOGUE AFUA_3G02770)"/>
    <property type="match status" value="1"/>
</dbReference>
<dbReference type="AlphaFoldDB" id="A0A423VXU1"/>
<dbReference type="PANTHER" id="PTHR42973">
    <property type="entry name" value="BINDING OXIDOREDUCTASE, PUTATIVE (AFU_ORTHOLOGUE AFUA_1G17690)-RELATED"/>
    <property type="match status" value="1"/>
</dbReference>
<dbReference type="Gene3D" id="3.30.465.10">
    <property type="match status" value="1"/>
</dbReference>
<reference evidence="7 8" key="1">
    <citation type="submission" date="2015-09" db="EMBL/GenBank/DDBJ databases">
        <title>Host preference determinants of Valsa canker pathogens revealed by comparative genomics.</title>
        <authorList>
            <person name="Yin Z."/>
            <person name="Huang L."/>
        </authorList>
    </citation>
    <scope>NUCLEOTIDE SEQUENCE [LARGE SCALE GENOMIC DNA]</scope>
    <source>
        <strain evidence="7 8">YSFL</strain>
    </source>
</reference>
<feature type="signal peptide" evidence="5">
    <location>
        <begin position="1"/>
        <end position="23"/>
    </location>
</feature>
<keyword evidence="8" id="KW-1185">Reference proteome</keyword>
<feature type="chain" id="PRO_5019345566" description="FAD-binding PCMH-type domain-containing protein" evidence="5">
    <location>
        <begin position="24"/>
        <end position="544"/>
    </location>
</feature>
<evidence type="ECO:0000259" key="6">
    <source>
        <dbReference type="PROSITE" id="PS51387"/>
    </source>
</evidence>
<keyword evidence="2" id="KW-0285">Flavoprotein</keyword>
<organism evidence="7 8">
    <name type="scientific">Cytospora chrysosperma</name>
    <name type="common">Cytospora canker fungus</name>
    <name type="synonym">Sphaeria chrysosperma</name>
    <dbReference type="NCBI Taxonomy" id="252740"/>
    <lineage>
        <taxon>Eukaryota</taxon>
        <taxon>Fungi</taxon>
        <taxon>Dikarya</taxon>
        <taxon>Ascomycota</taxon>
        <taxon>Pezizomycotina</taxon>
        <taxon>Sordariomycetes</taxon>
        <taxon>Sordariomycetidae</taxon>
        <taxon>Diaporthales</taxon>
        <taxon>Cytosporaceae</taxon>
        <taxon>Cytospora</taxon>
    </lineage>
</organism>
<comment type="similarity">
    <text evidence="1">Belongs to the oxygen-dependent FAD-linked oxidoreductase family.</text>
</comment>
<dbReference type="InterPro" id="IPR036318">
    <property type="entry name" value="FAD-bd_PCMH-like_sf"/>
</dbReference>
<keyword evidence="3" id="KW-0274">FAD</keyword>
<evidence type="ECO:0000256" key="4">
    <source>
        <dbReference type="ARBA" id="ARBA00023002"/>
    </source>
</evidence>
<dbReference type="SUPFAM" id="SSF56176">
    <property type="entry name" value="FAD-binding/transporter-associated domain-like"/>
    <property type="match status" value="1"/>
</dbReference>
<feature type="domain" description="FAD-binding PCMH-type" evidence="6">
    <location>
        <begin position="99"/>
        <end position="270"/>
    </location>
</feature>
<evidence type="ECO:0000313" key="7">
    <source>
        <dbReference type="EMBL" id="ROV95849.1"/>
    </source>
</evidence>
<dbReference type="InterPro" id="IPR006094">
    <property type="entry name" value="Oxid_FAD_bind_N"/>
</dbReference>
<dbReference type="InterPro" id="IPR016169">
    <property type="entry name" value="FAD-bd_PCMH_sub2"/>
</dbReference>
<protein>
    <recommendedName>
        <fullName evidence="6">FAD-binding PCMH-type domain-containing protein</fullName>
    </recommendedName>
</protein>
<evidence type="ECO:0000256" key="5">
    <source>
        <dbReference type="SAM" id="SignalP"/>
    </source>
</evidence>
<keyword evidence="4" id="KW-0560">Oxidoreductase</keyword>
<gene>
    <name evidence="7" type="ORF">VSDG_05132</name>
</gene>
<dbReference type="Pfam" id="PF01565">
    <property type="entry name" value="FAD_binding_4"/>
    <property type="match status" value="1"/>
</dbReference>
<dbReference type="GO" id="GO:0071949">
    <property type="term" value="F:FAD binding"/>
    <property type="evidence" value="ECO:0007669"/>
    <property type="project" value="InterPro"/>
</dbReference>
<dbReference type="OrthoDB" id="2151789at2759"/>
<keyword evidence="5" id="KW-0732">Signal</keyword>
<sequence>MLARGISSFASLALAGVTGLVYAQNFEATDFSITQALLEHGVNILAFPQLAALVDHCSASSCNIACDSLREIYDSDTISTQDETSYADFTASYWSANQGKLQPQCIFYPSTPSQVSVLVLLSRLTQCPFAAKSGGHAAFAGASSIHGGITVSFQRLDSIQLSADHKTVAIQPGNTWSAIYTELARYDLAVIGGRSAPIGIGGLTTGGGISFFSSIYGLACDNVASYDVVTASGRIITVTPTQHPDLFWALRGGGNNFGLVVNFTLETISLPGSELWGGSRMSTEETFPAVIDAFASLVTDSPSDPKAGTWISWIAYEGSNIAVTELWYAEPNGNDAAIFDKFNKIVAISDDTQNRTLADYTRKVDGDNINGRREMYYSLTTKASLEVAEAAKEIFFEEIKPVLGLAGAFPAMVWQAFTIGELKEMTRNGGNPLGLSAKDGPLYIILIACWWDYEEDDAAIYQMISTVLARIKAKAASLGLQNDYVYMNYASLFQDVISSYGPDNKARLKDVASKYDPTRVFQELQPGYFKLDGPPVSDSGYFSF</sequence>